<accession>A0ABP0JHC6</accession>
<proteinExistence type="predicted"/>
<dbReference type="Proteomes" id="UP001642464">
    <property type="component" value="Unassembled WGS sequence"/>
</dbReference>
<comment type="caution">
    <text evidence="1">The sequence shown here is derived from an EMBL/GenBank/DDBJ whole genome shotgun (WGS) entry which is preliminary data.</text>
</comment>
<name>A0ABP0JHC6_9DINO</name>
<sequence length="94" mass="9767">WVQAGHLVWPLSALTSPSPSSEPGLEVPGHGVWRLEKIEAPVGVVQELFSGSEGAIRIQSRCGFYAEVRPSEEASCCGRCTALPAAPGVGPGVV</sequence>
<reference evidence="1 2" key="1">
    <citation type="submission" date="2024-02" db="EMBL/GenBank/DDBJ databases">
        <authorList>
            <person name="Chen Y."/>
            <person name="Shah S."/>
            <person name="Dougan E. K."/>
            <person name="Thang M."/>
            <person name="Chan C."/>
        </authorList>
    </citation>
    <scope>NUCLEOTIDE SEQUENCE [LARGE SCALE GENOMIC DNA]</scope>
</reference>
<organism evidence="1 2">
    <name type="scientific">Durusdinium trenchii</name>
    <dbReference type="NCBI Taxonomy" id="1381693"/>
    <lineage>
        <taxon>Eukaryota</taxon>
        <taxon>Sar</taxon>
        <taxon>Alveolata</taxon>
        <taxon>Dinophyceae</taxon>
        <taxon>Suessiales</taxon>
        <taxon>Symbiodiniaceae</taxon>
        <taxon>Durusdinium</taxon>
    </lineage>
</organism>
<evidence type="ECO:0000313" key="2">
    <source>
        <dbReference type="Proteomes" id="UP001642464"/>
    </source>
</evidence>
<gene>
    <name evidence="1" type="ORF">SCF082_LOCUS12080</name>
</gene>
<dbReference type="EMBL" id="CAXAMM010007313">
    <property type="protein sequence ID" value="CAK9013786.1"/>
    <property type="molecule type" value="Genomic_DNA"/>
</dbReference>
<evidence type="ECO:0000313" key="1">
    <source>
        <dbReference type="EMBL" id="CAK9013786.1"/>
    </source>
</evidence>
<feature type="non-terminal residue" evidence="1">
    <location>
        <position position="94"/>
    </location>
</feature>
<keyword evidence="2" id="KW-1185">Reference proteome</keyword>
<feature type="non-terminal residue" evidence="1">
    <location>
        <position position="1"/>
    </location>
</feature>
<protein>
    <submittedName>
        <fullName evidence="1">Uncharacterized protein</fullName>
    </submittedName>
</protein>